<evidence type="ECO:0000313" key="3">
    <source>
        <dbReference type="EMBL" id="GGM63040.1"/>
    </source>
</evidence>
<dbReference type="RefSeq" id="WP_189059343.1">
    <property type="nucleotide sequence ID" value="NZ_BMMK01000017.1"/>
</dbReference>
<name>A0A8J3FW31_9PSEU</name>
<dbReference type="AlphaFoldDB" id="A0A8J3FW31"/>
<dbReference type="SUPFAM" id="SSF51338">
    <property type="entry name" value="Composite domain of metallo-dependent hydrolases"/>
    <property type="match status" value="1"/>
</dbReference>
<dbReference type="Gene3D" id="2.30.40.10">
    <property type="entry name" value="Urease, subunit C, domain 1"/>
    <property type="match status" value="1"/>
</dbReference>
<evidence type="ECO:0000259" key="2">
    <source>
        <dbReference type="Pfam" id="PF01979"/>
    </source>
</evidence>
<dbReference type="InterPro" id="IPR032466">
    <property type="entry name" value="Metal_Hydrolase"/>
</dbReference>
<dbReference type="Gene3D" id="1.20.58.520">
    <property type="entry name" value="Amidohydrolase"/>
    <property type="match status" value="1"/>
</dbReference>
<organism evidence="3 4">
    <name type="scientific">Longimycelium tulufanense</name>
    <dbReference type="NCBI Taxonomy" id="907463"/>
    <lineage>
        <taxon>Bacteria</taxon>
        <taxon>Bacillati</taxon>
        <taxon>Actinomycetota</taxon>
        <taxon>Actinomycetes</taxon>
        <taxon>Pseudonocardiales</taxon>
        <taxon>Pseudonocardiaceae</taxon>
        <taxon>Longimycelium</taxon>
    </lineage>
</organism>
<dbReference type="PANTHER" id="PTHR43135:SF3">
    <property type="entry name" value="ALPHA-D-RIBOSE 1-METHYLPHOSPHONATE 5-TRIPHOSPHATE DIPHOSPHATASE"/>
    <property type="match status" value="1"/>
</dbReference>
<reference evidence="3" key="1">
    <citation type="journal article" date="2014" name="Int. J. Syst. Evol. Microbiol.">
        <title>Complete genome sequence of Corynebacterium casei LMG S-19264T (=DSM 44701T), isolated from a smear-ripened cheese.</title>
        <authorList>
            <consortium name="US DOE Joint Genome Institute (JGI-PGF)"/>
            <person name="Walter F."/>
            <person name="Albersmeier A."/>
            <person name="Kalinowski J."/>
            <person name="Ruckert C."/>
        </authorList>
    </citation>
    <scope>NUCLEOTIDE SEQUENCE</scope>
    <source>
        <strain evidence="3">CGMCC 4.5737</strain>
    </source>
</reference>
<dbReference type="Gene3D" id="3.30.110.90">
    <property type="entry name" value="Amidohydrolase"/>
    <property type="match status" value="1"/>
</dbReference>
<feature type="domain" description="Amidohydrolase-related" evidence="2">
    <location>
        <begin position="55"/>
        <end position="383"/>
    </location>
</feature>
<dbReference type="InterPro" id="IPR011059">
    <property type="entry name" value="Metal-dep_hydrolase_composite"/>
</dbReference>
<evidence type="ECO:0000313" key="4">
    <source>
        <dbReference type="Proteomes" id="UP000637578"/>
    </source>
</evidence>
<dbReference type="SUPFAM" id="SSF51556">
    <property type="entry name" value="Metallo-dependent hydrolases"/>
    <property type="match status" value="1"/>
</dbReference>
<dbReference type="Proteomes" id="UP000637578">
    <property type="component" value="Unassembled WGS sequence"/>
</dbReference>
<dbReference type="EMBL" id="BMMK01000017">
    <property type="protein sequence ID" value="GGM63040.1"/>
    <property type="molecule type" value="Genomic_DNA"/>
</dbReference>
<dbReference type="Pfam" id="PF01979">
    <property type="entry name" value="Amidohydro_1"/>
    <property type="match status" value="1"/>
</dbReference>
<dbReference type="InterPro" id="IPR006680">
    <property type="entry name" value="Amidohydro-rel"/>
</dbReference>
<keyword evidence="4" id="KW-1185">Reference proteome</keyword>
<feature type="region of interest" description="Disordered" evidence="1">
    <location>
        <begin position="397"/>
        <end position="445"/>
    </location>
</feature>
<accession>A0A8J3FW31</accession>
<dbReference type="PANTHER" id="PTHR43135">
    <property type="entry name" value="ALPHA-D-RIBOSE 1-METHYLPHOSPHONATE 5-TRIPHOSPHATE DIPHOSPHATASE"/>
    <property type="match status" value="1"/>
</dbReference>
<evidence type="ECO:0000256" key="1">
    <source>
        <dbReference type="SAM" id="MobiDB-lite"/>
    </source>
</evidence>
<feature type="compositionally biased region" description="Pro residues" evidence="1">
    <location>
        <begin position="416"/>
        <end position="432"/>
    </location>
</feature>
<sequence length="445" mass="48711">MDATGNSFVVRNVRVFDGTWVTERGSVLVLNGRIAQIGDIAVPRGVTVYDGRGKTLLPGLIDSHVHVYEQIRRDALRFGVTTELDMFNEVAELPAAKRQRRALDRVDEADLWSAGIGVTVPGGHPVIEGWDFPRLTEETDPDRFVADRVREGSDYIKFIFDDGGPRNPLRTLEPEQVRAVVAAAHRHGRMAVGHVEEFEFAKAAVDAGADGLVHMFYDTELDERFLQEVQRRGTFLVATLSVIDCGAGAADLQANERVERYLSKAQRDSLKWDRKRCARSWLETAKANVARLHAAGVPILAGTDASMPGTAHGPSMFAELAHLTSAGMTPQAALVSATSMPARHFGITDRGRIAPGLRADLILVNGDPTKNISAIRDTAHIWKNGYVINREVSGMDGIDNKQISRSSKTGEEDSCRPPPRRPVSACGPPPFPSTRRSGVLASRRR</sequence>
<protein>
    <submittedName>
        <fullName evidence="3">Amidohydrolase</fullName>
    </submittedName>
</protein>
<dbReference type="GO" id="GO:0016810">
    <property type="term" value="F:hydrolase activity, acting on carbon-nitrogen (but not peptide) bonds"/>
    <property type="evidence" value="ECO:0007669"/>
    <property type="project" value="InterPro"/>
</dbReference>
<dbReference type="Gene3D" id="3.40.50.10910">
    <property type="entry name" value="Amidohydrolase"/>
    <property type="match status" value="1"/>
</dbReference>
<gene>
    <name evidence="3" type="ORF">GCM10012275_37130</name>
</gene>
<reference evidence="3" key="2">
    <citation type="submission" date="2020-09" db="EMBL/GenBank/DDBJ databases">
        <authorList>
            <person name="Sun Q."/>
            <person name="Zhou Y."/>
        </authorList>
    </citation>
    <scope>NUCLEOTIDE SEQUENCE</scope>
    <source>
        <strain evidence="3">CGMCC 4.5737</strain>
    </source>
</reference>
<dbReference type="InterPro" id="IPR051781">
    <property type="entry name" value="Metallo-dep_Hydrolase"/>
</dbReference>
<proteinExistence type="predicted"/>
<comment type="caution">
    <text evidence="3">The sequence shown here is derived from an EMBL/GenBank/DDBJ whole genome shotgun (WGS) entry which is preliminary data.</text>
</comment>